<name>A0CQ17_PARTE</name>
<dbReference type="AlphaFoldDB" id="A0CQ17"/>
<dbReference type="GeneID" id="5026065"/>
<protein>
    <submittedName>
        <fullName evidence="1">Uncharacterized protein</fullName>
    </submittedName>
</protein>
<evidence type="ECO:0000313" key="2">
    <source>
        <dbReference type="Proteomes" id="UP000000600"/>
    </source>
</evidence>
<dbReference type="RefSeq" id="XP_001440281.1">
    <property type="nucleotide sequence ID" value="XM_001440244.1"/>
</dbReference>
<dbReference type="OrthoDB" id="10492851at2759"/>
<proteinExistence type="predicted"/>
<dbReference type="EMBL" id="CT868140">
    <property type="protein sequence ID" value="CAK72884.1"/>
    <property type="molecule type" value="Genomic_DNA"/>
</dbReference>
<reference evidence="1 2" key="1">
    <citation type="journal article" date="2006" name="Nature">
        <title>Global trends of whole-genome duplications revealed by the ciliate Paramecium tetraurelia.</title>
        <authorList>
            <consortium name="Genoscope"/>
            <person name="Aury J.-M."/>
            <person name="Jaillon O."/>
            <person name="Duret L."/>
            <person name="Noel B."/>
            <person name="Jubin C."/>
            <person name="Porcel B.M."/>
            <person name="Segurens B."/>
            <person name="Daubin V."/>
            <person name="Anthouard V."/>
            <person name="Aiach N."/>
            <person name="Arnaiz O."/>
            <person name="Billaut A."/>
            <person name="Beisson J."/>
            <person name="Blanc I."/>
            <person name="Bouhouche K."/>
            <person name="Camara F."/>
            <person name="Duharcourt S."/>
            <person name="Guigo R."/>
            <person name="Gogendeau D."/>
            <person name="Katinka M."/>
            <person name="Keller A.-M."/>
            <person name="Kissmehl R."/>
            <person name="Klotz C."/>
            <person name="Koll F."/>
            <person name="Le Moue A."/>
            <person name="Lepere C."/>
            <person name="Malinsky S."/>
            <person name="Nowacki M."/>
            <person name="Nowak J.K."/>
            <person name="Plattner H."/>
            <person name="Poulain J."/>
            <person name="Ruiz F."/>
            <person name="Serrano V."/>
            <person name="Zagulski M."/>
            <person name="Dessen P."/>
            <person name="Betermier M."/>
            <person name="Weissenbach J."/>
            <person name="Scarpelli C."/>
            <person name="Schachter V."/>
            <person name="Sperling L."/>
            <person name="Meyer E."/>
            <person name="Cohen J."/>
            <person name="Wincker P."/>
        </authorList>
    </citation>
    <scope>NUCLEOTIDE SEQUENCE [LARGE SCALE GENOMIC DNA]</scope>
    <source>
        <strain evidence="1 2">Stock d4-2</strain>
    </source>
</reference>
<gene>
    <name evidence="1" type="ORF">GSPATT00038841001</name>
</gene>
<dbReference type="HOGENOM" id="CLU_2763310_0_0_1"/>
<dbReference type="InParanoid" id="A0CQ17"/>
<evidence type="ECO:0000313" key="1">
    <source>
        <dbReference type="EMBL" id="CAK72884.1"/>
    </source>
</evidence>
<accession>A0CQ17</accession>
<sequence length="70" mass="8103">MRRTKDVSTLVSNRISTRDLDQHPKSNYSKVSIINSCRQLDSQKILQGKSQLQNTHKTVISFSNLKWKSQ</sequence>
<organism evidence="1 2">
    <name type="scientific">Paramecium tetraurelia</name>
    <dbReference type="NCBI Taxonomy" id="5888"/>
    <lineage>
        <taxon>Eukaryota</taxon>
        <taxon>Sar</taxon>
        <taxon>Alveolata</taxon>
        <taxon>Ciliophora</taxon>
        <taxon>Intramacronucleata</taxon>
        <taxon>Oligohymenophorea</taxon>
        <taxon>Peniculida</taxon>
        <taxon>Parameciidae</taxon>
        <taxon>Paramecium</taxon>
    </lineage>
</organism>
<dbReference type="KEGG" id="ptm:GSPATT00038841001"/>
<dbReference type="Proteomes" id="UP000000600">
    <property type="component" value="Unassembled WGS sequence"/>
</dbReference>
<keyword evidence="2" id="KW-1185">Reference proteome</keyword>